<dbReference type="PANTHER" id="PTHR36156:SF2">
    <property type="entry name" value="CUPIN TYPE-2 DOMAIN-CONTAINING PROTEIN"/>
    <property type="match status" value="1"/>
</dbReference>
<organism evidence="2 3">
    <name type="scientific">Acaromyces ingoldii</name>
    <dbReference type="NCBI Taxonomy" id="215250"/>
    <lineage>
        <taxon>Eukaryota</taxon>
        <taxon>Fungi</taxon>
        <taxon>Dikarya</taxon>
        <taxon>Basidiomycota</taxon>
        <taxon>Ustilaginomycotina</taxon>
        <taxon>Exobasidiomycetes</taxon>
        <taxon>Exobasidiales</taxon>
        <taxon>Cryptobasidiaceae</taxon>
        <taxon>Acaromyces</taxon>
    </lineage>
</organism>
<dbReference type="SUPFAM" id="SSF51182">
    <property type="entry name" value="RmlC-like cupins"/>
    <property type="match status" value="1"/>
</dbReference>
<gene>
    <name evidence="2" type="ORF">FA10DRAFT_242129</name>
</gene>
<dbReference type="InterPro" id="IPR011051">
    <property type="entry name" value="RmlC_Cupin_sf"/>
</dbReference>
<feature type="region of interest" description="Disordered" evidence="1">
    <location>
        <begin position="46"/>
        <end position="69"/>
    </location>
</feature>
<dbReference type="GeneID" id="37041188"/>
<evidence type="ECO:0000313" key="3">
    <source>
        <dbReference type="Proteomes" id="UP000245768"/>
    </source>
</evidence>
<dbReference type="InterPro" id="IPR014710">
    <property type="entry name" value="RmlC-like_jellyroll"/>
</dbReference>
<dbReference type="Gene3D" id="2.60.120.10">
    <property type="entry name" value="Jelly Rolls"/>
    <property type="match status" value="1"/>
</dbReference>
<keyword evidence="3" id="KW-1185">Reference proteome</keyword>
<dbReference type="STRING" id="215250.A0A316YI19"/>
<dbReference type="InterPro" id="IPR047142">
    <property type="entry name" value="OryJ/VirC-like"/>
</dbReference>
<protein>
    <submittedName>
        <fullName evidence="2">Cupin domain protein</fullName>
    </submittedName>
</protein>
<evidence type="ECO:0000256" key="1">
    <source>
        <dbReference type="SAM" id="MobiDB-lite"/>
    </source>
</evidence>
<evidence type="ECO:0000313" key="2">
    <source>
        <dbReference type="EMBL" id="PWN88839.1"/>
    </source>
</evidence>
<dbReference type="EMBL" id="KZ819637">
    <property type="protein sequence ID" value="PWN88839.1"/>
    <property type="molecule type" value="Genomic_DNA"/>
</dbReference>
<dbReference type="PANTHER" id="PTHR36156">
    <property type="entry name" value="SLR2101 PROTEIN"/>
    <property type="match status" value="1"/>
</dbReference>
<reference evidence="2 3" key="1">
    <citation type="journal article" date="2018" name="Mol. Biol. Evol.">
        <title>Broad Genomic Sampling Reveals a Smut Pathogenic Ancestry of the Fungal Clade Ustilaginomycotina.</title>
        <authorList>
            <person name="Kijpornyongpan T."/>
            <person name="Mondo S.J."/>
            <person name="Barry K."/>
            <person name="Sandor L."/>
            <person name="Lee J."/>
            <person name="Lipzen A."/>
            <person name="Pangilinan J."/>
            <person name="LaButti K."/>
            <person name="Hainaut M."/>
            <person name="Henrissat B."/>
            <person name="Grigoriev I.V."/>
            <person name="Spatafora J.W."/>
            <person name="Aime M.C."/>
        </authorList>
    </citation>
    <scope>NUCLEOTIDE SEQUENCE [LARGE SCALE GENOMIC DNA]</scope>
    <source>
        <strain evidence="2 3">MCA 4198</strain>
    </source>
</reference>
<sequence>MEKQPQGGIRRVTTTQDKAGLAIVEHDDECELLDVTPEHATFAVVWSSDKSPADNADPRDGAKQPVWSGQLHNPEGSVLRFVDFPPHCKSPMHKTQSLDYGIVMWGEIELHLDGGEKRTLKQSEVIVQRGTNHLWANTTDKWTRVAFVLLGAK</sequence>
<proteinExistence type="predicted"/>
<dbReference type="CDD" id="cd02231">
    <property type="entry name" value="cupin_BLL6423-like"/>
    <property type="match status" value="1"/>
</dbReference>
<dbReference type="AlphaFoldDB" id="A0A316YI19"/>
<name>A0A316YI19_9BASI</name>
<accession>A0A316YI19</accession>
<dbReference type="RefSeq" id="XP_025376037.1">
    <property type="nucleotide sequence ID" value="XM_025519272.1"/>
</dbReference>
<dbReference type="OrthoDB" id="5840532at2759"/>
<dbReference type="Proteomes" id="UP000245768">
    <property type="component" value="Unassembled WGS sequence"/>
</dbReference>
<dbReference type="InParanoid" id="A0A316YI19"/>